<evidence type="ECO:0000313" key="2">
    <source>
        <dbReference type="EMBL" id="KAK4183004.1"/>
    </source>
</evidence>
<dbReference type="PANTHER" id="PTHR43798:SF33">
    <property type="entry name" value="HYDROLASE, PUTATIVE (AFU_ORTHOLOGUE AFUA_2G14860)-RELATED"/>
    <property type="match status" value="1"/>
</dbReference>
<dbReference type="GO" id="GO:0047372">
    <property type="term" value="F:monoacylglycerol lipase activity"/>
    <property type="evidence" value="ECO:0007669"/>
    <property type="project" value="TreeGrafter"/>
</dbReference>
<comment type="caution">
    <text evidence="2">The sequence shown here is derived from an EMBL/GenBank/DDBJ whole genome shotgun (WGS) entry which is preliminary data.</text>
</comment>
<dbReference type="EMBL" id="MU864587">
    <property type="protein sequence ID" value="KAK4183004.1"/>
    <property type="molecule type" value="Genomic_DNA"/>
</dbReference>
<dbReference type="Gene3D" id="3.40.50.1820">
    <property type="entry name" value="alpha/beta hydrolase"/>
    <property type="match status" value="1"/>
</dbReference>
<dbReference type="PANTHER" id="PTHR43798">
    <property type="entry name" value="MONOACYLGLYCEROL LIPASE"/>
    <property type="match status" value="1"/>
</dbReference>
<dbReference type="GO" id="GO:0046464">
    <property type="term" value="P:acylglycerol catabolic process"/>
    <property type="evidence" value="ECO:0007669"/>
    <property type="project" value="TreeGrafter"/>
</dbReference>
<dbReference type="Proteomes" id="UP001302126">
    <property type="component" value="Unassembled WGS sequence"/>
</dbReference>
<dbReference type="AlphaFoldDB" id="A0AAN6WJ13"/>
<feature type="domain" description="AB hydrolase-1" evidence="1">
    <location>
        <begin position="29"/>
        <end position="149"/>
    </location>
</feature>
<reference evidence="2" key="2">
    <citation type="submission" date="2023-05" db="EMBL/GenBank/DDBJ databases">
        <authorList>
            <consortium name="Lawrence Berkeley National Laboratory"/>
            <person name="Steindorff A."/>
            <person name="Hensen N."/>
            <person name="Bonometti L."/>
            <person name="Westerberg I."/>
            <person name="Brannstrom I.O."/>
            <person name="Guillou S."/>
            <person name="Cros-Aarteil S."/>
            <person name="Calhoun S."/>
            <person name="Haridas S."/>
            <person name="Kuo A."/>
            <person name="Mondo S."/>
            <person name="Pangilinan J."/>
            <person name="Riley R."/>
            <person name="Labutti K."/>
            <person name="Andreopoulos B."/>
            <person name="Lipzen A."/>
            <person name="Chen C."/>
            <person name="Yanf M."/>
            <person name="Daum C."/>
            <person name="Ng V."/>
            <person name="Clum A."/>
            <person name="Ohm R."/>
            <person name="Martin F."/>
            <person name="Silar P."/>
            <person name="Natvig D."/>
            <person name="Lalanne C."/>
            <person name="Gautier V."/>
            <person name="Ament-Velasquez S.L."/>
            <person name="Kruys A."/>
            <person name="Hutchinson M.I."/>
            <person name="Powell A.J."/>
            <person name="Barry K."/>
            <person name="Miller A.N."/>
            <person name="Grigoriev I.V."/>
            <person name="Debuchy R."/>
            <person name="Gladieux P."/>
            <person name="Thoren M.H."/>
            <person name="Johannesson H."/>
        </authorList>
    </citation>
    <scope>NUCLEOTIDE SEQUENCE</scope>
    <source>
        <strain evidence="2">PSN309</strain>
    </source>
</reference>
<dbReference type="GO" id="GO:0016020">
    <property type="term" value="C:membrane"/>
    <property type="evidence" value="ECO:0007669"/>
    <property type="project" value="TreeGrafter"/>
</dbReference>
<dbReference type="InterPro" id="IPR029058">
    <property type="entry name" value="AB_hydrolase_fold"/>
</dbReference>
<dbReference type="InterPro" id="IPR000073">
    <property type="entry name" value="AB_hydrolase_1"/>
</dbReference>
<organism evidence="2 3">
    <name type="scientific">Podospora australis</name>
    <dbReference type="NCBI Taxonomy" id="1536484"/>
    <lineage>
        <taxon>Eukaryota</taxon>
        <taxon>Fungi</taxon>
        <taxon>Dikarya</taxon>
        <taxon>Ascomycota</taxon>
        <taxon>Pezizomycotina</taxon>
        <taxon>Sordariomycetes</taxon>
        <taxon>Sordariomycetidae</taxon>
        <taxon>Sordariales</taxon>
        <taxon>Podosporaceae</taxon>
        <taxon>Podospora</taxon>
    </lineage>
</organism>
<gene>
    <name evidence="2" type="ORF">QBC35DRAFT_444182</name>
</gene>
<protein>
    <submittedName>
        <fullName evidence="2">Hydrolase</fullName>
    </submittedName>
</protein>
<reference evidence="2" key="1">
    <citation type="journal article" date="2023" name="Mol. Phylogenet. Evol.">
        <title>Genome-scale phylogeny and comparative genomics of the fungal order Sordariales.</title>
        <authorList>
            <person name="Hensen N."/>
            <person name="Bonometti L."/>
            <person name="Westerberg I."/>
            <person name="Brannstrom I.O."/>
            <person name="Guillou S."/>
            <person name="Cros-Aarteil S."/>
            <person name="Calhoun S."/>
            <person name="Haridas S."/>
            <person name="Kuo A."/>
            <person name="Mondo S."/>
            <person name="Pangilinan J."/>
            <person name="Riley R."/>
            <person name="LaButti K."/>
            <person name="Andreopoulos B."/>
            <person name="Lipzen A."/>
            <person name="Chen C."/>
            <person name="Yan M."/>
            <person name="Daum C."/>
            <person name="Ng V."/>
            <person name="Clum A."/>
            <person name="Steindorff A."/>
            <person name="Ohm R.A."/>
            <person name="Martin F."/>
            <person name="Silar P."/>
            <person name="Natvig D.O."/>
            <person name="Lalanne C."/>
            <person name="Gautier V."/>
            <person name="Ament-Velasquez S.L."/>
            <person name="Kruys A."/>
            <person name="Hutchinson M.I."/>
            <person name="Powell A.J."/>
            <person name="Barry K."/>
            <person name="Miller A.N."/>
            <person name="Grigoriev I.V."/>
            <person name="Debuchy R."/>
            <person name="Gladieux P."/>
            <person name="Hiltunen Thoren M."/>
            <person name="Johannesson H."/>
        </authorList>
    </citation>
    <scope>NUCLEOTIDE SEQUENCE</scope>
    <source>
        <strain evidence="2">PSN309</strain>
    </source>
</reference>
<evidence type="ECO:0000259" key="1">
    <source>
        <dbReference type="Pfam" id="PF00561"/>
    </source>
</evidence>
<name>A0AAN6WJ13_9PEZI</name>
<keyword evidence="3" id="KW-1185">Reference proteome</keyword>
<sequence length="297" mass="32215">MAATTTIQVPHMGTKAGYRLSNPFDPRKPTVVLINSMCTTVSLYNSQFDSAALTEKVNLLAIEPLGHGATSCAPHEHFTSWDSAHVALQVMDALNIEKAFALGTSMGGWIVVRMALLAPERILGLLPLGTSMDSESATSRAQGSWDPVPQLSPFLTKWTSDTLTPDFVVDEVWRGMVASLGFGSGVSAETLAFWDQTVRDVYTGDEGRRKVRMALMNLLERDGLVLRVGDIKCPVYWLQGKEDPVFGTAIAGEHIKLFTSSVEATLELVEGGGHYLNATSPKEVEAAILRMVGKYTP</sequence>
<proteinExistence type="predicted"/>
<dbReference type="SUPFAM" id="SSF53474">
    <property type="entry name" value="alpha/beta-Hydrolases"/>
    <property type="match status" value="1"/>
</dbReference>
<accession>A0AAN6WJ13</accession>
<keyword evidence="2" id="KW-0378">Hydrolase</keyword>
<dbReference type="InterPro" id="IPR050266">
    <property type="entry name" value="AB_hydrolase_sf"/>
</dbReference>
<evidence type="ECO:0000313" key="3">
    <source>
        <dbReference type="Proteomes" id="UP001302126"/>
    </source>
</evidence>
<dbReference type="Pfam" id="PF00561">
    <property type="entry name" value="Abhydrolase_1"/>
    <property type="match status" value="1"/>
</dbReference>